<dbReference type="SMART" id="SM00481">
    <property type="entry name" value="POLIIIAc"/>
    <property type="match status" value="1"/>
</dbReference>
<reference evidence="2" key="1">
    <citation type="submission" date="2018-06" db="EMBL/GenBank/DDBJ databases">
        <authorList>
            <person name="Zhirakovskaya E."/>
        </authorList>
    </citation>
    <scope>NUCLEOTIDE SEQUENCE</scope>
</reference>
<dbReference type="Gene3D" id="1.10.150.650">
    <property type="match status" value="1"/>
</dbReference>
<dbReference type="CDD" id="cd07438">
    <property type="entry name" value="PHP_HisPPase_AMP"/>
    <property type="match status" value="1"/>
</dbReference>
<dbReference type="EMBL" id="UOEX01000005">
    <property type="protein sequence ID" value="VAW32634.1"/>
    <property type="molecule type" value="Genomic_DNA"/>
</dbReference>
<gene>
    <name evidence="2" type="ORF">MNBD_DELTA03-147</name>
</gene>
<dbReference type="Gene3D" id="3.20.20.140">
    <property type="entry name" value="Metal-dependent hydrolases"/>
    <property type="match status" value="1"/>
</dbReference>
<dbReference type="InterPro" id="IPR016195">
    <property type="entry name" value="Pol/histidinol_Pase-like"/>
</dbReference>
<evidence type="ECO:0000313" key="2">
    <source>
        <dbReference type="EMBL" id="VAW32634.1"/>
    </source>
</evidence>
<dbReference type="InterPro" id="IPR052018">
    <property type="entry name" value="PHP_domain"/>
</dbReference>
<dbReference type="PANTHER" id="PTHR42924:SF3">
    <property type="entry name" value="POLYMERASE_HISTIDINOL PHOSPHATASE N-TERMINAL DOMAIN-CONTAINING PROTEIN"/>
    <property type="match status" value="1"/>
</dbReference>
<name>A0A3B0VLX6_9ZZZZ</name>
<proteinExistence type="predicted"/>
<accession>A0A3B0VLX6</accession>
<dbReference type="Pfam" id="PF02811">
    <property type="entry name" value="PHP"/>
    <property type="match status" value="1"/>
</dbReference>
<dbReference type="InterPro" id="IPR004013">
    <property type="entry name" value="PHP_dom"/>
</dbReference>
<protein>
    <submittedName>
        <fullName evidence="2">FIG00031715: Predicted metal-dependent phosphoesterases (PHP family)</fullName>
    </submittedName>
</protein>
<evidence type="ECO:0000259" key="1">
    <source>
        <dbReference type="SMART" id="SM00481"/>
    </source>
</evidence>
<dbReference type="GO" id="GO:0035312">
    <property type="term" value="F:5'-3' DNA exonuclease activity"/>
    <property type="evidence" value="ECO:0007669"/>
    <property type="project" value="TreeGrafter"/>
</dbReference>
<dbReference type="GO" id="GO:0004534">
    <property type="term" value="F:5'-3' RNA exonuclease activity"/>
    <property type="evidence" value="ECO:0007669"/>
    <property type="project" value="TreeGrafter"/>
</dbReference>
<organism evidence="2">
    <name type="scientific">hydrothermal vent metagenome</name>
    <dbReference type="NCBI Taxonomy" id="652676"/>
    <lineage>
        <taxon>unclassified sequences</taxon>
        <taxon>metagenomes</taxon>
        <taxon>ecological metagenomes</taxon>
    </lineage>
</organism>
<feature type="domain" description="Polymerase/histidinol phosphatase N-terminal" evidence="1">
    <location>
        <begin position="4"/>
        <end position="69"/>
    </location>
</feature>
<sequence length="282" mass="31126">MYKIDLHCHSVFSDGLLSPTQLITRAERRGLNLLALTDHDTMAGIPEAEDAADNCGLKFIAGLELSANHNGIDIHILGYGMRPVDDNLRSGLERIQTARERRNEAILKKLRALGHELQITDLPVQNHGQLGRPHIAHLLTTRKIATSENDAFRRFLRKGAAAYVKRDILTAEKAVTMIRGAGGLAFMAHPGLAGLSEAVLTRLLTELMDFGLSGVEVYHPSNSPKNIRFLLDFCERRNLLISGGSDFHGRERDRADLGEYGGGRLIPSSGLKDFLFMLQSPE</sequence>
<dbReference type="SUPFAM" id="SSF89550">
    <property type="entry name" value="PHP domain-like"/>
    <property type="match status" value="1"/>
</dbReference>
<dbReference type="AlphaFoldDB" id="A0A3B0VLX6"/>
<dbReference type="InterPro" id="IPR003141">
    <property type="entry name" value="Pol/His_phosphatase_N"/>
</dbReference>
<dbReference type="PANTHER" id="PTHR42924">
    <property type="entry name" value="EXONUCLEASE"/>
    <property type="match status" value="1"/>
</dbReference>